<evidence type="ECO:0000313" key="1">
    <source>
        <dbReference type="EMBL" id="KPI89122.1"/>
    </source>
</evidence>
<accession>A0A0N1PDT5</accession>
<name>A0A0N1PDT5_LEPSE</name>
<organism evidence="1 2">
    <name type="scientific">Leptomonas seymouri</name>
    <dbReference type="NCBI Taxonomy" id="5684"/>
    <lineage>
        <taxon>Eukaryota</taxon>
        <taxon>Discoba</taxon>
        <taxon>Euglenozoa</taxon>
        <taxon>Kinetoplastea</taxon>
        <taxon>Metakinetoplastina</taxon>
        <taxon>Trypanosomatida</taxon>
        <taxon>Trypanosomatidae</taxon>
        <taxon>Leishmaniinae</taxon>
        <taxon>Leptomonas</taxon>
    </lineage>
</organism>
<dbReference type="Proteomes" id="UP000038009">
    <property type="component" value="Unassembled WGS sequence"/>
</dbReference>
<dbReference type="OMA" id="YWGATGE"/>
<dbReference type="OrthoDB" id="240272at2759"/>
<dbReference type="AlphaFoldDB" id="A0A0N1PDT5"/>
<gene>
    <name evidence="1" type="ORF">ABL78_1766</name>
</gene>
<evidence type="ECO:0000313" key="2">
    <source>
        <dbReference type="Proteomes" id="UP000038009"/>
    </source>
</evidence>
<reference evidence="1 2" key="1">
    <citation type="journal article" date="2015" name="PLoS Pathog.">
        <title>Leptomonas seymouri: Adaptations to the Dixenous Life Cycle Analyzed by Genome Sequencing, Transcriptome Profiling and Co-infection with Leishmania donovani.</title>
        <authorList>
            <person name="Kraeva N."/>
            <person name="Butenko A."/>
            <person name="Hlavacova J."/>
            <person name="Kostygov A."/>
            <person name="Myskova J."/>
            <person name="Grybchuk D."/>
            <person name="Lestinova T."/>
            <person name="Votypka J."/>
            <person name="Volf P."/>
            <person name="Opperdoes F."/>
            <person name="Flegontov P."/>
            <person name="Lukes J."/>
            <person name="Yurchenko V."/>
        </authorList>
    </citation>
    <scope>NUCLEOTIDE SEQUENCE [LARGE SCALE GENOMIC DNA]</scope>
    <source>
        <strain evidence="1 2">ATCC 30220</strain>
    </source>
</reference>
<dbReference type="VEuPathDB" id="TriTrypDB:Lsey_0031_0230"/>
<comment type="caution">
    <text evidence="1">The sequence shown here is derived from an EMBL/GenBank/DDBJ whole genome shotgun (WGS) entry which is preliminary data.</text>
</comment>
<keyword evidence="2" id="KW-1185">Reference proteome</keyword>
<sequence>MHSTRTSTNVNGAFNYSQRRTDALPVDEDSLKQFLISRGKEGFATSAYWGATGEVPARAPDDVVSKEPYPFQAEINRKLVPFPKDQTSYPRTIDYTKVGFHRLKGDNGNNNEGGLNATQLEKLLGADGDGLDGTSQLPNGVQPRKPRFLTLQSTAQSIPRAFDDDVLDTLRAGQQKEDALKADLDELEGSPYGSTEVPDPYRLTSDDYCDFSGVDPSSSRRKDLADGANGCDVYKSRYNNVEREGPRRRERTHETLRRGQMVDRDQLRSTLDASHADAMPNGYMPYSAKDWLSTSHREHAAYNVEGAARTNSRYATEPLRNINYTLSAAHEAAVTQRDARFKTRHAEGWDSEYSAHYQDRFSEADVSHRHGARSVFDIEDGVYTMDKHYHHPRDDVHTGEMYTPAEMVPGQYTTMYEEPLQAPNKVSGST</sequence>
<protein>
    <submittedName>
        <fullName evidence="1">Uncharacterized protein</fullName>
    </submittedName>
</protein>
<proteinExistence type="predicted"/>
<dbReference type="EMBL" id="LJSK01000031">
    <property type="protein sequence ID" value="KPI89122.1"/>
    <property type="molecule type" value="Genomic_DNA"/>
</dbReference>